<accession>A0A5N6HAR9</accession>
<proteinExistence type="predicted"/>
<name>A0A5N6HAR9_ASPFL</name>
<organism evidence="1">
    <name type="scientific">Aspergillus flavus</name>
    <dbReference type="NCBI Taxonomy" id="5059"/>
    <lineage>
        <taxon>Eukaryota</taxon>
        <taxon>Fungi</taxon>
        <taxon>Dikarya</taxon>
        <taxon>Ascomycota</taxon>
        <taxon>Pezizomycotina</taxon>
        <taxon>Eurotiomycetes</taxon>
        <taxon>Eurotiomycetidae</taxon>
        <taxon>Eurotiales</taxon>
        <taxon>Aspergillaceae</taxon>
        <taxon>Aspergillus</taxon>
        <taxon>Aspergillus subgen. Circumdati</taxon>
    </lineage>
</organism>
<gene>
    <name evidence="1" type="ORF">BDV35DRAFT_388245</name>
</gene>
<dbReference type="EMBL" id="ML734560">
    <property type="protein sequence ID" value="KAB8251257.1"/>
    <property type="molecule type" value="Genomic_DNA"/>
</dbReference>
<protein>
    <submittedName>
        <fullName evidence="1">Uncharacterized protein</fullName>
    </submittedName>
</protein>
<evidence type="ECO:0000313" key="1">
    <source>
        <dbReference type="EMBL" id="KAB8251257.1"/>
    </source>
</evidence>
<reference evidence="1" key="1">
    <citation type="submission" date="2019-04" db="EMBL/GenBank/DDBJ databases">
        <title>Friends and foes A comparative genomics study of 23 Aspergillus species from section Flavi.</title>
        <authorList>
            <consortium name="DOE Joint Genome Institute"/>
            <person name="Kjaerbolling I."/>
            <person name="Vesth T."/>
            <person name="Frisvad J.C."/>
            <person name="Nybo J.L."/>
            <person name="Theobald S."/>
            <person name="Kildgaard S."/>
            <person name="Isbrandt T."/>
            <person name="Kuo A."/>
            <person name="Sato A."/>
            <person name="Lyhne E.K."/>
            <person name="Kogle M.E."/>
            <person name="Wiebenga A."/>
            <person name="Kun R.S."/>
            <person name="Lubbers R.J."/>
            <person name="Makela M.R."/>
            <person name="Barry K."/>
            <person name="Chovatia M."/>
            <person name="Clum A."/>
            <person name="Daum C."/>
            <person name="Haridas S."/>
            <person name="He G."/>
            <person name="LaButti K."/>
            <person name="Lipzen A."/>
            <person name="Mondo S."/>
            <person name="Riley R."/>
            <person name="Salamov A."/>
            <person name="Simmons B.A."/>
            <person name="Magnuson J.K."/>
            <person name="Henrissat B."/>
            <person name="Mortensen U.H."/>
            <person name="Larsen T.O."/>
            <person name="Devries R.P."/>
            <person name="Grigoriev I.V."/>
            <person name="Machida M."/>
            <person name="Baker S.E."/>
            <person name="Andersen M.R."/>
        </authorList>
    </citation>
    <scope>NUCLEOTIDE SEQUENCE [LARGE SCALE GENOMIC DNA]</scope>
    <source>
        <strain evidence="1">CBS 121.62</strain>
    </source>
</reference>
<dbReference type="AlphaFoldDB" id="A0A5N6HAR9"/>
<sequence length="174" mass="20508">MEKLEFLRKKLWRILSGSSKTTYNRNIKQEIASIEHFWESFRYDSVVPGESVSVHSEIILMANKAFGRANWKFWGSHEILRESSCQFEEHGKYFEEWKLEVRSRMIVERNGKRIDGFAENKFQKVVPARTDSRQWCKESAFRKADDEALLNALEKFGDVYPTVSQALEGHKLRN</sequence>
<dbReference type="Proteomes" id="UP000325434">
    <property type="component" value="Unassembled WGS sequence"/>
</dbReference>